<accession>A0ACC0HT08</accession>
<evidence type="ECO:0000313" key="1">
    <source>
        <dbReference type="EMBL" id="KAI8015864.1"/>
    </source>
</evidence>
<dbReference type="EMBL" id="CM045761">
    <property type="protein sequence ID" value="KAI8015864.1"/>
    <property type="molecule type" value="Genomic_DNA"/>
</dbReference>
<gene>
    <name evidence="1" type="ORF">LOK49_LG05G01478</name>
</gene>
<evidence type="ECO:0000313" key="2">
    <source>
        <dbReference type="Proteomes" id="UP001060215"/>
    </source>
</evidence>
<protein>
    <submittedName>
        <fullName evidence="1">Uncharacterized protein</fullName>
    </submittedName>
</protein>
<comment type="caution">
    <text evidence="1">The sequence shown here is derived from an EMBL/GenBank/DDBJ whole genome shotgun (WGS) entry which is preliminary data.</text>
</comment>
<name>A0ACC0HT08_9ERIC</name>
<proteinExistence type="predicted"/>
<sequence>MGGSVKLRRDSAMDNDYDCCSKALFGCVLIFMSITTGAIYPEFHGFFLLSPVSLVQFSALKGRFLSSGEQRLGLFKLSRSSLLHTVTQVSQIEGELDFTADLSQRQATQVTLRRGPTTTDSAPPPAPPLPAEI</sequence>
<reference evidence="1 2" key="1">
    <citation type="journal article" date="2022" name="Plant J.">
        <title>Chromosome-level genome of Camellia lanceoleosa provides a valuable resource for understanding genome evolution and self-incompatibility.</title>
        <authorList>
            <person name="Gong W."/>
            <person name="Xiao S."/>
            <person name="Wang L."/>
            <person name="Liao Z."/>
            <person name="Chang Y."/>
            <person name="Mo W."/>
            <person name="Hu G."/>
            <person name="Li W."/>
            <person name="Zhao G."/>
            <person name="Zhu H."/>
            <person name="Hu X."/>
            <person name="Ji K."/>
            <person name="Xiang X."/>
            <person name="Song Q."/>
            <person name="Yuan D."/>
            <person name="Jin S."/>
            <person name="Zhang L."/>
        </authorList>
    </citation>
    <scope>NUCLEOTIDE SEQUENCE [LARGE SCALE GENOMIC DNA]</scope>
    <source>
        <strain evidence="1">SQ_2022a</strain>
    </source>
</reference>
<keyword evidence="2" id="KW-1185">Reference proteome</keyword>
<dbReference type="Proteomes" id="UP001060215">
    <property type="component" value="Chromosome 4"/>
</dbReference>
<organism evidence="1 2">
    <name type="scientific">Camellia lanceoleosa</name>
    <dbReference type="NCBI Taxonomy" id="1840588"/>
    <lineage>
        <taxon>Eukaryota</taxon>
        <taxon>Viridiplantae</taxon>
        <taxon>Streptophyta</taxon>
        <taxon>Embryophyta</taxon>
        <taxon>Tracheophyta</taxon>
        <taxon>Spermatophyta</taxon>
        <taxon>Magnoliopsida</taxon>
        <taxon>eudicotyledons</taxon>
        <taxon>Gunneridae</taxon>
        <taxon>Pentapetalae</taxon>
        <taxon>asterids</taxon>
        <taxon>Ericales</taxon>
        <taxon>Theaceae</taxon>
        <taxon>Camellia</taxon>
    </lineage>
</organism>